<feature type="compositionally biased region" description="Low complexity" evidence="1">
    <location>
        <begin position="590"/>
        <end position="602"/>
    </location>
</feature>
<dbReference type="AlphaFoldDB" id="A0AAV9I038"/>
<comment type="caution">
    <text evidence="3">The sequence shown here is derived from an EMBL/GenBank/DDBJ whole genome shotgun (WGS) entry which is preliminary data.</text>
</comment>
<feature type="transmembrane region" description="Helical" evidence="2">
    <location>
        <begin position="12"/>
        <end position="32"/>
    </location>
</feature>
<evidence type="ECO:0000313" key="3">
    <source>
        <dbReference type="EMBL" id="KAK4465309.1"/>
    </source>
</evidence>
<keyword evidence="2" id="KW-0472">Membrane</keyword>
<protein>
    <submittedName>
        <fullName evidence="3">Mod-A</fullName>
    </submittedName>
</protein>
<feature type="region of interest" description="Disordered" evidence="1">
    <location>
        <begin position="475"/>
        <end position="502"/>
    </location>
</feature>
<evidence type="ECO:0000313" key="4">
    <source>
        <dbReference type="Proteomes" id="UP001321749"/>
    </source>
</evidence>
<reference evidence="3" key="2">
    <citation type="submission" date="2023-06" db="EMBL/GenBank/DDBJ databases">
        <authorList>
            <consortium name="Lawrence Berkeley National Laboratory"/>
            <person name="Mondo S.J."/>
            <person name="Hensen N."/>
            <person name="Bonometti L."/>
            <person name="Westerberg I."/>
            <person name="Brannstrom I.O."/>
            <person name="Guillou S."/>
            <person name="Cros-Aarteil S."/>
            <person name="Calhoun S."/>
            <person name="Haridas S."/>
            <person name="Kuo A."/>
            <person name="Pangilinan J."/>
            <person name="Riley R."/>
            <person name="Labutti K."/>
            <person name="Andreopoulos B."/>
            <person name="Lipzen A."/>
            <person name="Chen C."/>
            <person name="Yanf M."/>
            <person name="Daum C."/>
            <person name="Ng V."/>
            <person name="Clum A."/>
            <person name="Steindorff A."/>
            <person name="Ohm R."/>
            <person name="Martin F."/>
            <person name="Silar P."/>
            <person name="Natvig D."/>
            <person name="Lalanne C."/>
            <person name="Gautier V."/>
            <person name="Ament-Velasquez S.L."/>
            <person name="Kruys A."/>
            <person name="Hutchinson M.I."/>
            <person name="Powell A.J."/>
            <person name="Barry K."/>
            <person name="Miller A.N."/>
            <person name="Grigoriev I.V."/>
            <person name="Debuchy R."/>
            <person name="Gladieux P."/>
            <person name="Thoren M.H."/>
            <person name="Johannesson H."/>
        </authorList>
    </citation>
    <scope>NUCLEOTIDE SEQUENCE</scope>
    <source>
        <strain evidence="3">PSN324</strain>
    </source>
</reference>
<keyword evidence="4" id="KW-1185">Reference proteome</keyword>
<keyword evidence="2" id="KW-1133">Transmembrane helix</keyword>
<sequence length="705" mass="79455">MDDNNDDREVNVAIAALVISVLALLGVVLQYVQAIIGRTNGLWIRDEAVMGKWAAHAQLKWSWFLGEVQYEAPIIFLAPTNNKRGPVAGEIWYVDGSQESCEKTRVEQPRGLDASKGLEVRERVHTVQKELATWIVAIGAAQKMERDSKEWEGRKWRNLGEQPPSLPETISLAVAIQPMTRSFDKHPAVNRPYASTTICHIIELCAVLGIYWKEFDRGNDKYRAEGNGYSLLGMRVADFGLVFTFEKPGWPRFEKNRVIPTSEVKELSFGNVPTLYRPKEEDRHWGEPINEQTDGLKTLQLGSRTEIAETLNLIRCNEYTTQCYSDSTKKHVHLFPVVFEVLGMLARPFHIKNRPFTYLPNPAAFTLNKQAFSPRRLLHEFQVRLHEEMSSPSHEQRSKEDALYRVDSWATRLNSGLPKQVDGDYSPKLLNQLHEAIDVVDKFLLEDNTKDVVLDVLRRHVQEVLLAINTSAKDIEFDGGNNSPTTVASSHHPASAPPTATHAPNLSTLRTAVDAVTQQHENVSFDYLLKVPHEKREWALMETYFGEIRFRAVSLSTSQEYHDPQAAEASRDIHRDALGLALQPIPTNEAPAPAAAAAAGAPTQTQHSTPQIGTTSNTMSRQTTFSAAQERFRRGVDTWGTLGAGSVYGVGFNRLNHPNEIRRDTIWCALVFRMICWLLLHDFDKKDVQIPKSELMGSRLPVFIV</sequence>
<organism evidence="3 4">
    <name type="scientific">Cladorrhinum samala</name>
    <dbReference type="NCBI Taxonomy" id="585594"/>
    <lineage>
        <taxon>Eukaryota</taxon>
        <taxon>Fungi</taxon>
        <taxon>Dikarya</taxon>
        <taxon>Ascomycota</taxon>
        <taxon>Pezizomycotina</taxon>
        <taxon>Sordariomycetes</taxon>
        <taxon>Sordariomycetidae</taxon>
        <taxon>Sordariales</taxon>
        <taxon>Podosporaceae</taxon>
        <taxon>Cladorrhinum</taxon>
    </lineage>
</organism>
<feature type="compositionally biased region" description="Low complexity" evidence="1">
    <location>
        <begin position="485"/>
        <end position="502"/>
    </location>
</feature>
<feature type="compositionally biased region" description="Polar residues" evidence="1">
    <location>
        <begin position="603"/>
        <end position="620"/>
    </location>
</feature>
<dbReference type="Proteomes" id="UP001321749">
    <property type="component" value="Unassembled WGS sequence"/>
</dbReference>
<gene>
    <name evidence="3" type="ORF">QBC42DRAFT_195033</name>
</gene>
<keyword evidence="2" id="KW-0812">Transmembrane</keyword>
<feature type="region of interest" description="Disordered" evidence="1">
    <location>
        <begin position="590"/>
        <end position="620"/>
    </location>
</feature>
<accession>A0AAV9I038</accession>
<name>A0AAV9I038_9PEZI</name>
<dbReference type="EMBL" id="MU864940">
    <property type="protein sequence ID" value="KAK4465309.1"/>
    <property type="molecule type" value="Genomic_DNA"/>
</dbReference>
<reference evidence="3" key="1">
    <citation type="journal article" date="2023" name="Mol. Phylogenet. Evol.">
        <title>Genome-scale phylogeny and comparative genomics of the fungal order Sordariales.</title>
        <authorList>
            <person name="Hensen N."/>
            <person name="Bonometti L."/>
            <person name="Westerberg I."/>
            <person name="Brannstrom I.O."/>
            <person name="Guillou S."/>
            <person name="Cros-Aarteil S."/>
            <person name="Calhoun S."/>
            <person name="Haridas S."/>
            <person name="Kuo A."/>
            <person name="Mondo S."/>
            <person name="Pangilinan J."/>
            <person name="Riley R."/>
            <person name="LaButti K."/>
            <person name="Andreopoulos B."/>
            <person name="Lipzen A."/>
            <person name="Chen C."/>
            <person name="Yan M."/>
            <person name="Daum C."/>
            <person name="Ng V."/>
            <person name="Clum A."/>
            <person name="Steindorff A."/>
            <person name="Ohm R.A."/>
            <person name="Martin F."/>
            <person name="Silar P."/>
            <person name="Natvig D.O."/>
            <person name="Lalanne C."/>
            <person name="Gautier V."/>
            <person name="Ament-Velasquez S.L."/>
            <person name="Kruys A."/>
            <person name="Hutchinson M.I."/>
            <person name="Powell A.J."/>
            <person name="Barry K."/>
            <person name="Miller A.N."/>
            <person name="Grigoriev I.V."/>
            <person name="Debuchy R."/>
            <person name="Gladieux P."/>
            <person name="Hiltunen Thoren M."/>
            <person name="Johannesson H."/>
        </authorList>
    </citation>
    <scope>NUCLEOTIDE SEQUENCE</scope>
    <source>
        <strain evidence="3">PSN324</strain>
    </source>
</reference>
<evidence type="ECO:0000256" key="1">
    <source>
        <dbReference type="SAM" id="MobiDB-lite"/>
    </source>
</evidence>
<proteinExistence type="predicted"/>
<evidence type="ECO:0000256" key="2">
    <source>
        <dbReference type="SAM" id="Phobius"/>
    </source>
</evidence>